<dbReference type="EMBL" id="KN549247">
    <property type="protein sequence ID" value="KHJ99075.1"/>
    <property type="molecule type" value="Genomic_DNA"/>
</dbReference>
<evidence type="ECO:0000256" key="1">
    <source>
        <dbReference type="SAM" id="MobiDB-lite"/>
    </source>
</evidence>
<protein>
    <submittedName>
        <fullName evidence="2">Uncharacterized protein</fullName>
    </submittedName>
</protein>
<dbReference type="AlphaFoldDB" id="A0A0B1TUG5"/>
<reference evidence="2 3" key="1">
    <citation type="submission" date="2014-03" db="EMBL/GenBank/DDBJ databases">
        <title>Draft genome of the hookworm Oesophagostomum dentatum.</title>
        <authorList>
            <person name="Mitreva M."/>
        </authorList>
    </citation>
    <scope>NUCLEOTIDE SEQUENCE [LARGE SCALE GENOMIC DNA]</scope>
    <source>
        <strain evidence="2 3">OD-Hann</strain>
    </source>
</reference>
<gene>
    <name evidence="2" type="ORF">OESDEN_00952</name>
</gene>
<evidence type="ECO:0000313" key="2">
    <source>
        <dbReference type="EMBL" id="KHJ99075.1"/>
    </source>
</evidence>
<sequence length="138" mass="15440">MAFLAFFSALENKMLFLDCLLDGFGLGHSELSMTADQLIARPTRYWKELGPIDAIRTIALEERRKARVEWGPQIRGALGKALADVRAYVMKQDRLVPPQKRKALEPLLETKSQPPPPRPPEQSQGAPPTPIVEKTLPV</sequence>
<keyword evidence="3" id="KW-1185">Reference proteome</keyword>
<organism evidence="2 3">
    <name type="scientific">Oesophagostomum dentatum</name>
    <name type="common">Nodular worm</name>
    <dbReference type="NCBI Taxonomy" id="61180"/>
    <lineage>
        <taxon>Eukaryota</taxon>
        <taxon>Metazoa</taxon>
        <taxon>Ecdysozoa</taxon>
        <taxon>Nematoda</taxon>
        <taxon>Chromadorea</taxon>
        <taxon>Rhabditida</taxon>
        <taxon>Rhabditina</taxon>
        <taxon>Rhabditomorpha</taxon>
        <taxon>Strongyloidea</taxon>
        <taxon>Strongylidae</taxon>
        <taxon>Oesophagostomum</taxon>
    </lineage>
</organism>
<proteinExistence type="predicted"/>
<name>A0A0B1TUG5_OESDE</name>
<dbReference type="Proteomes" id="UP000053660">
    <property type="component" value="Unassembled WGS sequence"/>
</dbReference>
<evidence type="ECO:0000313" key="3">
    <source>
        <dbReference type="Proteomes" id="UP000053660"/>
    </source>
</evidence>
<dbReference type="OrthoDB" id="5845858at2759"/>
<accession>A0A0B1TUG5</accession>
<feature type="region of interest" description="Disordered" evidence="1">
    <location>
        <begin position="96"/>
        <end position="138"/>
    </location>
</feature>